<keyword evidence="2" id="KW-1185">Reference proteome</keyword>
<evidence type="ECO:0000313" key="1">
    <source>
        <dbReference type="EMBL" id="WMT09411.1"/>
    </source>
</evidence>
<evidence type="ECO:0000313" key="2">
    <source>
        <dbReference type="Proteomes" id="UP001224926"/>
    </source>
</evidence>
<gene>
    <name evidence="1" type="ORF">NP511_07180</name>
</gene>
<dbReference type="InterPro" id="IPR029060">
    <property type="entry name" value="PIN-like_dom_sf"/>
</dbReference>
<reference evidence="1 2" key="1">
    <citation type="submission" date="2022-07" db="EMBL/GenBank/DDBJ databases">
        <title>Two temperate virus in Haloterrigena jeotgali A29.</title>
        <authorList>
            <person name="Deng X."/>
        </authorList>
    </citation>
    <scope>NUCLEOTIDE SEQUENCE [LARGE SCALE GENOMIC DNA]</scope>
    <source>
        <strain evidence="1 2">A29</strain>
    </source>
</reference>
<proteinExistence type="predicted"/>
<dbReference type="RefSeq" id="WP_136396865.1">
    <property type="nucleotide sequence ID" value="NZ_CP101873.1"/>
</dbReference>
<organism evidence="1 2">
    <name type="scientific">Natrinema thermotolerans</name>
    <dbReference type="NCBI Taxonomy" id="121872"/>
    <lineage>
        <taxon>Archaea</taxon>
        <taxon>Methanobacteriati</taxon>
        <taxon>Methanobacteriota</taxon>
        <taxon>Stenosarchaea group</taxon>
        <taxon>Halobacteria</taxon>
        <taxon>Halobacteriales</taxon>
        <taxon>Natrialbaceae</taxon>
        <taxon>Natrinema</taxon>
    </lineage>
</organism>
<dbReference type="Proteomes" id="UP001224926">
    <property type="component" value="Chromosome"/>
</dbReference>
<evidence type="ECO:0008006" key="3">
    <source>
        <dbReference type="Google" id="ProtNLM"/>
    </source>
</evidence>
<sequence length="155" mass="17205">MDHDGPVLFDVATIALAHAGTPVSEPALDHVRKAISGDVTAIVPCSAVIGAYHVLRGVYKIDRQHASQLMRNFSSAKSIVWFGEMSKDILRESLSILQDISIDGWDSYYARVAQITEANKIITLDDDFDKVPGLESDVILSKRQFRILDDYLDDL</sequence>
<dbReference type="SUPFAM" id="SSF88723">
    <property type="entry name" value="PIN domain-like"/>
    <property type="match status" value="1"/>
</dbReference>
<dbReference type="AlphaFoldDB" id="A0AAF0PDW7"/>
<dbReference type="Gene3D" id="3.40.50.1010">
    <property type="entry name" value="5'-nuclease"/>
    <property type="match status" value="1"/>
</dbReference>
<dbReference type="EMBL" id="CP101873">
    <property type="protein sequence ID" value="WMT09411.1"/>
    <property type="molecule type" value="Genomic_DNA"/>
</dbReference>
<name>A0AAF0PDW7_9EURY</name>
<protein>
    <recommendedName>
        <fullName evidence="3">PIN domain-containing protein</fullName>
    </recommendedName>
</protein>
<dbReference type="GeneID" id="39861398"/>
<accession>A0AAF0PDW7</accession>